<dbReference type="EMBL" id="CM018046">
    <property type="protein sequence ID" value="KAA8525399.1"/>
    <property type="molecule type" value="Genomic_DNA"/>
</dbReference>
<evidence type="ECO:0000313" key="2">
    <source>
        <dbReference type="Proteomes" id="UP000325577"/>
    </source>
</evidence>
<evidence type="ECO:0000313" key="1">
    <source>
        <dbReference type="EMBL" id="KAA8525399.1"/>
    </source>
</evidence>
<gene>
    <name evidence="1" type="ORF">F0562_007254</name>
</gene>
<keyword evidence="2" id="KW-1185">Reference proteome</keyword>
<organism evidence="1 2">
    <name type="scientific">Nyssa sinensis</name>
    <dbReference type="NCBI Taxonomy" id="561372"/>
    <lineage>
        <taxon>Eukaryota</taxon>
        <taxon>Viridiplantae</taxon>
        <taxon>Streptophyta</taxon>
        <taxon>Embryophyta</taxon>
        <taxon>Tracheophyta</taxon>
        <taxon>Spermatophyta</taxon>
        <taxon>Magnoliopsida</taxon>
        <taxon>eudicotyledons</taxon>
        <taxon>Gunneridae</taxon>
        <taxon>Pentapetalae</taxon>
        <taxon>asterids</taxon>
        <taxon>Cornales</taxon>
        <taxon>Nyssaceae</taxon>
        <taxon>Nyssa</taxon>
    </lineage>
</organism>
<sequence>MAVREEDGGGETAEEFQVADQSYEVPNWGCDISVLSVATVTIWLNRKGGDRFYLHLFLFHFGCCDELELLKLGFCGDGGETEDDSGSSSSVLEAQQRVVASISSGIGFLVQSVQP</sequence>
<reference evidence="1 2" key="1">
    <citation type="submission" date="2019-09" db="EMBL/GenBank/DDBJ databases">
        <title>A chromosome-level genome assembly of the Chinese tupelo Nyssa sinensis.</title>
        <authorList>
            <person name="Yang X."/>
            <person name="Kang M."/>
            <person name="Yang Y."/>
            <person name="Xiong H."/>
            <person name="Wang M."/>
            <person name="Zhang Z."/>
            <person name="Wang Z."/>
            <person name="Wu H."/>
            <person name="Ma T."/>
            <person name="Liu J."/>
            <person name="Xi Z."/>
        </authorList>
    </citation>
    <scope>NUCLEOTIDE SEQUENCE [LARGE SCALE GENOMIC DNA]</scope>
    <source>
        <strain evidence="1">J267</strain>
        <tissue evidence="1">Leaf</tissue>
    </source>
</reference>
<protein>
    <submittedName>
        <fullName evidence="1">Uncharacterized protein</fullName>
    </submittedName>
</protein>
<proteinExistence type="predicted"/>
<dbReference type="AlphaFoldDB" id="A0A5J5A4U6"/>
<accession>A0A5J5A4U6</accession>
<dbReference type="Proteomes" id="UP000325577">
    <property type="component" value="Linkage Group LG3"/>
</dbReference>
<name>A0A5J5A4U6_9ASTE</name>